<evidence type="ECO:0000259" key="2">
    <source>
        <dbReference type="Pfam" id="PF13546"/>
    </source>
</evidence>
<comment type="caution">
    <text evidence="3">The sequence shown here is derived from an EMBL/GenBank/DDBJ whole genome shotgun (WGS) entry which is preliminary data.</text>
</comment>
<feature type="compositionally biased region" description="Low complexity" evidence="1">
    <location>
        <begin position="191"/>
        <end position="214"/>
    </location>
</feature>
<dbReference type="OrthoDB" id="3539237at2"/>
<dbReference type="Proteomes" id="UP000305778">
    <property type="component" value="Unassembled WGS sequence"/>
</dbReference>
<sequence length="214" mass="22760">MQTRRRTVCGMLLGAGLTRIWPHDRAHYFFARARWSPNQLGLALAHLIAEQLIPAGAALEMAVDDTLFHPPGQERVRGGLAARRLRYRNQEDGLRQQLGRGGPAGAAAVPGPPHLPARAGPAVAAQSFGEQGRPGPRTGRPTPGGLPRTGVLPGGGCGLLRQGSERPAHTLHLDLPDAAHRRALRPRAAAHRQTGPPGTQGRTPGHPGPTRCHR</sequence>
<feature type="region of interest" description="Disordered" evidence="1">
    <location>
        <begin position="184"/>
        <end position="214"/>
    </location>
</feature>
<evidence type="ECO:0000256" key="1">
    <source>
        <dbReference type="SAM" id="MobiDB-lite"/>
    </source>
</evidence>
<dbReference type="AlphaFoldDB" id="A0A4U0RVJ0"/>
<gene>
    <name evidence="3" type="ORF">FCI23_43175</name>
</gene>
<dbReference type="EMBL" id="SUMC01000088">
    <property type="protein sequence ID" value="TKA00272.1"/>
    <property type="molecule type" value="Genomic_DNA"/>
</dbReference>
<feature type="domain" description="Transposase IS701-like DDE" evidence="2">
    <location>
        <begin position="2"/>
        <end position="69"/>
    </location>
</feature>
<accession>A0A4U0RVJ0</accession>
<dbReference type="InterPro" id="IPR038721">
    <property type="entry name" value="IS701-like_DDE_dom"/>
</dbReference>
<organism evidence="3 4">
    <name type="scientific">Actinacidiphila oryziradicis</name>
    <dbReference type="NCBI Taxonomy" id="2571141"/>
    <lineage>
        <taxon>Bacteria</taxon>
        <taxon>Bacillati</taxon>
        <taxon>Actinomycetota</taxon>
        <taxon>Actinomycetes</taxon>
        <taxon>Kitasatosporales</taxon>
        <taxon>Streptomycetaceae</taxon>
        <taxon>Actinacidiphila</taxon>
    </lineage>
</organism>
<dbReference type="Pfam" id="PF13546">
    <property type="entry name" value="DDE_5"/>
    <property type="match status" value="1"/>
</dbReference>
<protein>
    <submittedName>
        <fullName evidence="3">Transposase</fullName>
    </submittedName>
</protein>
<feature type="region of interest" description="Disordered" evidence="1">
    <location>
        <begin position="95"/>
        <end position="163"/>
    </location>
</feature>
<feature type="compositionally biased region" description="Low complexity" evidence="1">
    <location>
        <begin position="133"/>
        <end position="151"/>
    </location>
</feature>
<keyword evidence="4" id="KW-1185">Reference proteome</keyword>
<reference evidence="3 4" key="1">
    <citation type="submission" date="2019-04" db="EMBL/GenBank/DDBJ databases">
        <title>Streptomyces oryziradicis sp. nov., a novel actinomycete isolated from rhizosphere soil of rice (Oryza sativa L.).</title>
        <authorList>
            <person name="Li C."/>
        </authorList>
    </citation>
    <scope>NUCLEOTIDE SEQUENCE [LARGE SCALE GENOMIC DNA]</scope>
    <source>
        <strain evidence="3 4">NEAU-C40</strain>
    </source>
</reference>
<evidence type="ECO:0000313" key="3">
    <source>
        <dbReference type="EMBL" id="TKA00272.1"/>
    </source>
</evidence>
<proteinExistence type="predicted"/>
<name>A0A4U0RVJ0_9ACTN</name>
<evidence type="ECO:0000313" key="4">
    <source>
        <dbReference type="Proteomes" id="UP000305778"/>
    </source>
</evidence>